<keyword evidence="1" id="KW-0378">Hydrolase</keyword>
<dbReference type="RefSeq" id="WP_139616319.1">
    <property type="nucleotide sequence ID" value="NZ_CP040764.1"/>
</dbReference>
<gene>
    <name evidence="1" type="ORF">E4191_21145</name>
</gene>
<evidence type="ECO:0000313" key="1">
    <source>
        <dbReference type="EMBL" id="QDA36606.1"/>
    </source>
</evidence>
<dbReference type="AlphaFoldDB" id="A0A4Y5SV06"/>
<reference evidence="2" key="1">
    <citation type="submission" date="2019-05" db="EMBL/GenBank/DDBJ databases">
        <title>Tamlana fucoidanivorans sp. nov., isolated from the surface of algae collected from Fujian province in China.</title>
        <authorList>
            <person name="Li J."/>
        </authorList>
    </citation>
    <scope>NUCLEOTIDE SEQUENCE [LARGE SCALE GENOMIC DNA]</scope>
    <source>
        <strain evidence="2">2251</strain>
        <plasmid evidence="2">unnamed3</plasmid>
    </source>
</reference>
<sequence>MGATILLLPQPCGAIFCGCQMRQMTALAIGGSNTVMRPGWLTQLPECLLHHGINLNMSANLAIGNTTIQMGLLNLLDNRNLLESADLLLVEYTLNDTSLFSRDMAGFETWCQAMEGAIRFARTVNPAIVVVPVIFATKTGVHRNAVNVLHGGMHYLAHYYDLPVVDVNANLMQRFGRDIHDVSGVYSDFAHYQRPVFTTLAAELVAQKIADHVKKPSVRQQLPGALDDRNWASAQMLNPSSLAGATLQTFHNHMYNETGADLGKAVLSFDIEDGALLAVRYVCTEDICNCYIKVDDDWYQTDSLQPGMAEPKYRFLLSMLSFTGLPKAEGKRRYDMTGTAPQGVEVRQLRQIGTRKPVRPQQRLPICAILYTGRMSNVRLVDVTSELEDPRLDLPKVIAT</sequence>
<dbReference type="Gene3D" id="3.40.50.1110">
    <property type="entry name" value="SGNH hydrolase"/>
    <property type="match status" value="1"/>
</dbReference>
<dbReference type="SUPFAM" id="SSF52266">
    <property type="entry name" value="SGNH hydrolase"/>
    <property type="match status" value="1"/>
</dbReference>
<dbReference type="KEGG" id="plia:E4191_21145"/>
<protein>
    <submittedName>
        <fullName evidence="1">SGNH/GDSL hydrolase family protein</fullName>
    </submittedName>
</protein>
<dbReference type="InterPro" id="IPR036514">
    <property type="entry name" value="SGNH_hydro_sf"/>
</dbReference>
<dbReference type="EMBL" id="CP040764">
    <property type="protein sequence ID" value="QDA36606.1"/>
    <property type="molecule type" value="Genomic_DNA"/>
</dbReference>
<organism evidence="1 2">
    <name type="scientific">Paracoccus liaowanqingii</name>
    <dbReference type="NCBI Taxonomy" id="2560053"/>
    <lineage>
        <taxon>Bacteria</taxon>
        <taxon>Pseudomonadati</taxon>
        <taxon>Pseudomonadota</taxon>
        <taxon>Alphaproteobacteria</taxon>
        <taxon>Rhodobacterales</taxon>
        <taxon>Paracoccaceae</taxon>
        <taxon>Paracoccus</taxon>
    </lineage>
</organism>
<accession>A0A4Y5SV06</accession>
<dbReference type="Proteomes" id="UP000296374">
    <property type="component" value="Plasmid unnamed3"/>
</dbReference>
<name>A0A4Y5SV06_9RHOB</name>
<geneLocation type="plasmid" evidence="1 2">
    <name>unnamed3</name>
</geneLocation>
<evidence type="ECO:0000313" key="2">
    <source>
        <dbReference type="Proteomes" id="UP000296374"/>
    </source>
</evidence>
<dbReference type="GO" id="GO:0016788">
    <property type="term" value="F:hydrolase activity, acting on ester bonds"/>
    <property type="evidence" value="ECO:0007669"/>
    <property type="project" value="UniProtKB-ARBA"/>
</dbReference>
<proteinExistence type="predicted"/>
<keyword evidence="1" id="KW-0614">Plasmid</keyword>